<keyword evidence="5" id="KW-1185">Reference proteome</keyword>
<proteinExistence type="inferred from homology"/>
<dbReference type="GO" id="GO:0000287">
    <property type="term" value="F:magnesium ion binding"/>
    <property type="evidence" value="ECO:0007669"/>
    <property type="project" value="InterPro"/>
</dbReference>
<dbReference type="GO" id="GO:0008897">
    <property type="term" value="F:holo-[acyl-carrier-protein] synthase activity"/>
    <property type="evidence" value="ECO:0007669"/>
    <property type="project" value="InterPro"/>
</dbReference>
<dbReference type="Pfam" id="PF01648">
    <property type="entry name" value="ACPS"/>
    <property type="match status" value="1"/>
</dbReference>
<protein>
    <submittedName>
        <fullName evidence="4">4'-phosphopantetheinyl transferase</fullName>
    </submittedName>
</protein>
<dbReference type="GO" id="GO:0005829">
    <property type="term" value="C:cytosol"/>
    <property type="evidence" value="ECO:0007669"/>
    <property type="project" value="TreeGrafter"/>
</dbReference>
<evidence type="ECO:0000256" key="1">
    <source>
        <dbReference type="ARBA" id="ARBA00010990"/>
    </source>
</evidence>
<dbReference type="Proteomes" id="UP000001382">
    <property type="component" value="Chromosome"/>
</dbReference>
<feature type="domain" description="4'-phosphopantetheinyl transferase" evidence="3">
    <location>
        <begin position="119"/>
        <end position="181"/>
    </location>
</feature>
<reference evidence="5" key="2">
    <citation type="submission" date="2010-01" db="EMBL/GenBank/DDBJ databases">
        <title>The complete genome of Geodermatophilus obscurus DSM 43160.</title>
        <authorList>
            <consortium name="US DOE Joint Genome Institute (JGI-PGF)"/>
            <person name="Lucas S."/>
            <person name="Copeland A."/>
            <person name="Lapidus A."/>
            <person name="Glavina del Rio T."/>
            <person name="Dalin E."/>
            <person name="Tice H."/>
            <person name="Bruce D."/>
            <person name="Goodwin L."/>
            <person name="Pitluck S."/>
            <person name="Kyrpides N."/>
            <person name="Mavromatis K."/>
            <person name="Ivanova N."/>
            <person name="Munk A.C."/>
            <person name="Brettin T."/>
            <person name="Detter J.C."/>
            <person name="Han C."/>
            <person name="Larimer F."/>
            <person name="Land M."/>
            <person name="Hauser L."/>
            <person name="Markowitz V."/>
            <person name="Cheng J.-F."/>
            <person name="Hugenholtz P."/>
            <person name="Woyke T."/>
            <person name="Wu D."/>
            <person name="Jando M."/>
            <person name="Schneider S."/>
            <person name="Klenk H.-P."/>
            <person name="Eisen J.A."/>
        </authorList>
    </citation>
    <scope>NUCLEOTIDE SEQUENCE [LARGE SCALE GENOMIC DNA]</scope>
    <source>
        <strain evidence="5">ATCC 25078 / DSM 43160 / JCM 3152 / KCC A-0152 / KCTC 9177 / NBRC 13315 / NRRL B-3577 / G-20</strain>
    </source>
</reference>
<accession>D2S609</accession>
<gene>
    <name evidence="4" type="ordered locus">Gobs_0444</name>
</gene>
<organism evidence="4 5">
    <name type="scientific">Geodermatophilus obscurus (strain ATCC 25078 / DSM 43160 / JCM 3152 / CCUG 61914 / KCC A-0152 / KCTC 9177 / NBRC 13315 / NRRL B-3577 / G-20)</name>
    <dbReference type="NCBI Taxonomy" id="526225"/>
    <lineage>
        <taxon>Bacteria</taxon>
        <taxon>Bacillati</taxon>
        <taxon>Actinomycetota</taxon>
        <taxon>Actinomycetes</taxon>
        <taxon>Geodermatophilales</taxon>
        <taxon>Geodermatophilaceae</taxon>
        <taxon>Geodermatophilus</taxon>
    </lineage>
</organism>
<sequence length="234" mass="23337">MSSTAGPTAPTGVAGDLLLRLVDLTPGGRATGSARSSLTPAECAHADRGTAEVAARRLLLRAALRETLGAVLGLAPADVPLTLPPGRPELTGAAAGSGLDVSCSASAGLGVVAVASGARVGVDIERVRDLPLADTAAEGWLTAGEHAAVAALPAAQQPEVLTRCWTQKEAVLKGLGVGLRSHPATVVTPSAGRAPGRTGDWELRSIDLPEGWVGSVALRLTRPAAAAADPLGTP</sequence>
<dbReference type="PANTHER" id="PTHR12215">
    <property type="entry name" value="PHOSPHOPANTETHEINE TRANSFERASE"/>
    <property type="match status" value="1"/>
</dbReference>
<dbReference type="eggNOG" id="COG2091">
    <property type="taxonomic scope" value="Bacteria"/>
</dbReference>
<evidence type="ECO:0000256" key="2">
    <source>
        <dbReference type="ARBA" id="ARBA00022679"/>
    </source>
</evidence>
<dbReference type="InterPro" id="IPR008278">
    <property type="entry name" value="4-PPantetheinyl_Trfase_dom"/>
</dbReference>
<dbReference type="InterPro" id="IPR037143">
    <property type="entry name" value="4-PPantetheinyl_Trfase_dom_sf"/>
</dbReference>
<reference evidence="4 5" key="1">
    <citation type="journal article" date="2010" name="Stand. Genomic Sci.">
        <title>Complete genome sequence of Geodermatophilus obscurus type strain (G-20).</title>
        <authorList>
            <person name="Ivanova N."/>
            <person name="Sikorski J."/>
            <person name="Jando M."/>
            <person name="Munk C."/>
            <person name="Lapidus A."/>
            <person name="Glavina Del Rio T."/>
            <person name="Copeland A."/>
            <person name="Tice H."/>
            <person name="Cheng J.-F."/>
            <person name="Lucas S."/>
            <person name="Chen F."/>
            <person name="Nolan M."/>
            <person name="Bruce D."/>
            <person name="Goodwin L."/>
            <person name="Pitluck S."/>
            <person name="Mavromatis K."/>
            <person name="Mikhailova N."/>
            <person name="Pati A."/>
            <person name="Chen A."/>
            <person name="Palaniappan K."/>
            <person name="Land M."/>
            <person name="Hauser L."/>
            <person name="Chang Y.-J."/>
            <person name="Jeffries C.D."/>
            <person name="Meincke L."/>
            <person name="Brettin T."/>
            <person name="Detter J.C."/>
            <person name="Detter J.C."/>
            <person name="Rohde M."/>
            <person name="Goeker M."/>
            <person name="Bristow J."/>
            <person name="Eisen J.A."/>
            <person name="Markowitz V."/>
            <person name="Hugenholtz P."/>
            <person name="Kyrpides N.C."/>
            <person name="Klenk H.-P."/>
        </authorList>
    </citation>
    <scope>NUCLEOTIDE SEQUENCE [LARGE SCALE GENOMIC DNA]</scope>
    <source>
        <strain evidence="5">ATCC 25078 / DSM 43160 / JCM 3152 / KCC A-0152 / KCTC 9177 / NBRC 13315 / NRRL B-3577 / G-20</strain>
    </source>
</reference>
<evidence type="ECO:0000313" key="4">
    <source>
        <dbReference type="EMBL" id="ADB73226.1"/>
    </source>
</evidence>
<comment type="similarity">
    <text evidence="1">Belongs to the P-Pant transferase superfamily. Gsp/Sfp/HetI/AcpT family.</text>
</comment>
<dbReference type="HOGENOM" id="CLU_057011_2_1_11"/>
<name>D2S609_GEOOG</name>
<evidence type="ECO:0000313" key="5">
    <source>
        <dbReference type="Proteomes" id="UP000001382"/>
    </source>
</evidence>
<dbReference type="SUPFAM" id="SSF56214">
    <property type="entry name" value="4'-phosphopantetheinyl transferase"/>
    <property type="match status" value="2"/>
</dbReference>
<dbReference type="KEGG" id="gob:Gobs_0444"/>
<dbReference type="AlphaFoldDB" id="D2S609"/>
<evidence type="ECO:0000259" key="3">
    <source>
        <dbReference type="Pfam" id="PF01648"/>
    </source>
</evidence>
<dbReference type="EMBL" id="CP001867">
    <property type="protein sequence ID" value="ADB73226.1"/>
    <property type="molecule type" value="Genomic_DNA"/>
</dbReference>
<dbReference type="OrthoDB" id="190168at2"/>
<dbReference type="PANTHER" id="PTHR12215:SF10">
    <property type="entry name" value="L-AMINOADIPATE-SEMIALDEHYDE DEHYDROGENASE-PHOSPHOPANTETHEINYL TRANSFERASE"/>
    <property type="match status" value="1"/>
</dbReference>
<dbReference type="GO" id="GO:0019878">
    <property type="term" value="P:lysine biosynthetic process via aminoadipic acid"/>
    <property type="evidence" value="ECO:0007669"/>
    <property type="project" value="TreeGrafter"/>
</dbReference>
<dbReference type="STRING" id="526225.Gobs_0444"/>
<dbReference type="Gene3D" id="3.90.470.20">
    <property type="entry name" value="4'-phosphopantetheinyl transferase domain"/>
    <property type="match status" value="1"/>
</dbReference>
<dbReference type="InterPro" id="IPR050559">
    <property type="entry name" value="P-Pant_transferase_sf"/>
</dbReference>
<dbReference type="RefSeq" id="WP_012946667.1">
    <property type="nucleotide sequence ID" value="NC_013757.1"/>
</dbReference>
<keyword evidence="2 4" id="KW-0808">Transferase</keyword>